<dbReference type="Proteomes" id="UP001465668">
    <property type="component" value="Unassembled WGS sequence"/>
</dbReference>
<organism evidence="4 5">
    <name type="scientific">Seiridium cardinale</name>
    <dbReference type="NCBI Taxonomy" id="138064"/>
    <lineage>
        <taxon>Eukaryota</taxon>
        <taxon>Fungi</taxon>
        <taxon>Dikarya</taxon>
        <taxon>Ascomycota</taxon>
        <taxon>Pezizomycotina</taxon>
        <taxon>Sordariomycetes</taxon>
        <taxon>Xylariomycetidae</taxon>
        <taxon>Amphisphaeriales</taxon>
        <taxon>Sporocadaceae</taxon>
        <taxon>Seiridium</taxon>
    </lineage>
</organism>
<feature type="compositionally biased region" description="Basic residues" evidence="2">
    <location>
        <begin position="44"/>
        <end position="53"/>
    </location>
</feature>
<feature type="compositionally biased region" description="Low complexity" evidence="2">
    <location>
        <begin position="23"/>
        <end position="36"/>
    </location>
</feature>
<dbReference type="InterPro" id="IPR036875">
    <property type="entry name" value="Znf_CCHC_sf"/>
</dbReference>
<evidence type="ECO:0000313" key="5">
    <source>
        <dbReference type="Proteomes" id="UP001465668"/>
    </source>
</evidence>
<feature type="region of interest" description="Disordered" evidence="2">
    <location>
        <begin position="103"/>
        <end position="229"/>
    </location>
</feature>
<feature type="compositionally biased region" description="Acidic residues" evidence="2">
    <location>
        <begin position="122"/>
        <end position="136"/>
    </location>
</feature>
<dbReference type="Pfam" id="PF00098">
    <property type="entry name" value="zf-CCHC"/>
    <property type="match status" value="1"/>
</dbReference>
<dbReference type="SUPFAM" id="SSF57756">
    <property type="entry name" value="Retrovirus zinc finger-like domains"/>
    <property type="match status" value="1"/>
</dbReference>
<gene>
    <name evidence="4" type="ORF">SCAR479_01743</name>
</gene>
<dbReference type="InterPro" id="IPR001878">
    <property type="entry name" value="Znf_CCHC"/>
</dbReference>
<feature type="compositionally biased region" description="Basic and acidic residues" evidence="2">
    <location>
        <begin position="170"/>
        <end position="182"/>
    </location>
</feature>
<proteinExistence type="predicted"/>
<name>A0ABR2Y6C4_9PEZI</name>
<dbReference type="EMBL" id="JARVKM010000003">
    <property type="protein sequence ID" value="KAK9781872.1"/>
    <property type="molecule type" value="Genomic_DNA"/>
</dbReference>
<reference evidence="4 5" key="1">
    <citation type="submission" date="2024-02" db="EMBL/GenBank/DDBJ databases">
        <title>First draft genome assembly of two strains of Seiridium cardinale.</title>
        <authorList>
            <person name="Emiliani G."/>
            <person name="Scali E."/>
        </authorList>
    </citation>
    <scope>NUCLEOTIDE SEQUENCE [LARGE SCALE GENOMIC DNA]</scope>
    <source>
        <strain evidence="4 5">BM-138-000479</strain>
    </source>
</reference>
<dbReference type="PROSITE" id="PS50158">
    <property type="entry name" value="ZF_CCHC"/>
    <property type="match status" value="1"/>
</dbReference>
<dbReference type="SMART" id="SM00343">
    <property type="entry name" value="ZnF_C2HC"/>
    <property type="match status" value="1"/>
</dbReference>
<evidence type="ECO:0000256" key="2">
    <source>
        <dbReference type="SAM" id="MobiDB-lite"/>
    </source>
</evidence>
<dbReference type="Gene3D" id="4.10.60.10">
    <property type="entry name" value="Zinc finger, CCHC-type"/>
    <property type="match status" value="1"/>
</dbReference>
<comment type="caution">
    <text evidence="4">The sequence shown here is derived from an EMBL/GenBank/DDBJ whole genome shotgun (WGS) entry which is preliminary data.</text>
</comment>
<accession>A0ABR2Y6C4</accession>
<keyword evidence="5" id="KW-1185">Reference proteome</keyword>
<feature type="compositionally biased region" description="Polar residues" evidence="2">
    <location>
        <begin position="150"/>
        <end position="164"/>
    </location>
</feature>
<keyword evidence="1" id="KW-0863">Zinc-finger</keyword>
<keyword evidence="1" id="KW-0862">Zinc</keyword>
<feature type="domain" description="CCHC-type" evidence="3">
    <location>
        <begin position="229"/>
        <end position="244"/>
    </location>
</feature>
<feature type="region of interest" description="Disordered" evidence="2">
    <location>
        <begin position="1"/>
        <end position="59"/>
    </location>
</feature>
<keyword evidence="1" id="KW-0479">Metal-binding</keyword>
<evidence type="ECO:0000256" key="1">
    <source>
        <dbReference type="PROSITE-ProRule" id="PRU00047"/>
    </source>
</evidence>
<evidence type="ECO:0000313" key="4">
    <source>
        <dbReference type="EMBL" id="KAK9781872.1"/>
    </source>
</evidence>
<protein>
    <recommendedName>
        <fullName evidence="3">CCHC-type domain-containing protein</fullName>
    </recommendedName>
</protein>
<evidence type="ECO:0000259" key="3">
    <source>
        <dbReference type="PROSITE" id="PS50158"/>
    </source>
</evidence>
<feature type="compositionally biased region" description="Low complexity" evidence="2">
    <location>
        <begin position="197"/>
        <end position="215"/>
    </location>
</feature>
<sequence length="250" mass="26662">MAAQTTPKGMSSRLLTMKFMQRAAASTPPASDASTPKSDESSSKRRKISHSHSLKGDIDQLVDRQAIQAAIDVGERKREEALVKHAAELGDARWVLNVKNVSTTGAKVQEPLQVVQITEASDSSEDDDDASDDSDSSDTRSSVNEGGSGSRTPSSNQTGPNHNTGFAHKRSAEKARAKEFADKRRKKEIKLNPKSPGGLSSLSSGGGLSSLSSGGRPMQRQPGAFSFSCHKCGEVGHKAVDCKKSKQRSR</sequence>